<name>A0A2J8AC41_9CHLO</name>
<dbReference type="AlphaFoldDB" id="A0A2J8AC41"/>
<gene>
    <name evidence="8" type="ORF">TSOC_003250</name>
</gene>
<dbReference type="Pfam" id="PF17682">
    <property type="entry name" value="Tau95_N"/>
    <property type="match status" value="1"/>
</dbReference>
<dbReference type="InterPro" id="IPR042536">
    <property type="entry name" value="TFIIIC_tauA_Sfc1"/>
</dbReference>
<dbReference type="GO" id="GO:0001003">
    <property type="term" value="F:RNA polymerase III type 2 promoter sequence-specific DNA binding"/>
    <property type="evidence" value="ECO:0007669"/>
    <property type="project" value="TreeGrafter"/>
</dbReference>
<feature type="domain" description="Transcription factor IIIC subunit Tfc1/Sfc1 triple barrel" evidence="7">
    <location>
        <begin position="17"/>
        <end position="166"/>
    </location>
</feature>
<dbReference type="GO" id="GO:0000127">
    <property type="term" value="C:transcription factor TFIIIC complex"/>
    <property type="evidence" value="ECO:0007669"/>
    <property type="project" value="InterPro"/>
</dbReference>
<feature type="region of interest" description="Disordered" evidence="5">
    <location>
        <begin position="82"/>
        <end position="113"/>
    </location>
</feature>
<dbReference type="GO" id="GO:0005634">
    <property type="term" value="C:nucleus"/>
    <property type="evidence" value="ECO:0007669"/>
    <property type="project" value="UniProtKB-SubCell"/>
</dbReference>
<accession>A0A2J8AC41</accession>
<evidence type="ECO:0000256" key="4">
    <source>
        <dbReference type="ARBA" id="ARBA00023242"/>
    </source>
</evidence>
<keyword evidence="3" id="KW-0804">Transcription</keyword>
<reference evidence="8 9" key="1">
    <citation type="journal article" date="2017" name="Mol. Biol. Evol.">
        <title>The 4-celled Tetrabaena socialis nuclear genome reveals the essential components for genetic control of cell number at the origin of multicellularity in the volvocine lineage.</title>
        <authorList>
            <person name="Featherston J."/>
            <person name="Arakaki Y."/>
            <person name="Hanschen E.R."/>
            <person name="Ferris P.J."/>
            <person name="Michod R.E."/>
            <person name="Olson B.J.S.C."/>
            <person name="Nozaki H."/>
            <person name="Durand P.M."/>
        </authorList>
    </citation>
    <scope>NUCLEOTIDE SEQUENCE [LARGE SCALE GENOMIC DNA]</scope>
    <source>
        <strain evidence="8 9">NIES-571</strain>
    </source>
</reference>
<evidence type="ECO:0000256" key="2">
    <source>
        <dbReference type="ARBA" id="ARBA00023125"/>
    </source>
</evidence>
<dbReference type="InterPro" id="IPR040454">
    <property type="entry name" value="TF_IIIC_Tfc1/Sfc1"/>
</dbReference>
<protein>
    <submittedName>
        <fullName evidence="8">General transcription factor 3C polypeptide 5</fullName>
    </submittedName>
</protein>
<evidence type="ECO:0000313" key="9">
    <source>
        <dbReference type="Proteomes" id="UP000236333"/>
    </source>
</evidence>
<keyword evidence="9" id="KW-1185">Reference proteome</keyword>
<sequence length="411" mass="43504">MAALQALEAVVPEAEVVAVEYPGFVRDSSRALHTLGGAEGVAAALASKAVFLKLRHRPEDATSHPLYAERVECTRLLLRVARPRQQQHQQHQQHPAVAAPAAVAPPGGGTTATTATAATTATTATSHTAATTATAAAAAAASSVTATLVARVSHTFRFAGLADYAFLPYDPLLPAARARDLLPYDQRPDRCEPSRAPQPLLLVPPLLSWLDLPQEYGFRQLQTKQQPRAAGRVDLNWGDAPVISFYAEGVPPQAPASNWVAPASSPRAAAPPPPESPSAAAAAPAAPADGTGDVAAGLPAAPAALLDVRAMRLVEGEVSRLLAGRPVWGLELMRQRCAGCPAVAAALPGGLEPAAVERIVQRLCYRFKTGPWRGLFIRRGYDPRADAGARRYQALTYSLPNNWCGRWRDQR</sequence>
<dbReference type="GO" id="GO:0001002">
    <property type="term" value="F:RNA polymerase III type 1 promoter sequence-specific DNA binding"/>
    <property type="evidence" value="ECO:0007669"/>
    <property type="project" value="TreeGrafter"/>
</dbReference>
<organism evidence="8 9">
    <name type="scientific">Tetrabaena socialis</name>
    <dbReference type="NCBI Taxonomy" id="47790"/>
    <lineage>
        <taxon>Eukaryota</taxon>
        <taxon>Viridiplantae</taxon>
        <taxon>Chlorophyta</taxon>
        <taxon>core chlorophytes</taxon>
        <taxon>Chlorophyceae</taxon>
        <taxon>CS clade</taxon>
        <taxon>Chlamydomonadales</taxon>
        <taxon>Tetrabaenaceae</taxon>
        <taxon>Tetrabaena</taxon>
    </lineage>
</organism>
<dbReference type="Pfam" id="PF09734">
    <property type="entry name" value="Tau95"/>
    <property type="match status" value="1"/>
</dbReference>
<dbReference type="OrthoDB" id="514683at2759"/>
<evidence type="ECO:0000256" key="5">
    <source>
        <dbReference type="SAM" id="MobiDB-lite"/>
    </source>
</evidence>
<dbReference type="PANTHER" id="PTHR13230:SF5">
    <property type="entry name" value="GENERAL TRANSCRIPTION FACTOR 3C POLYPEPTIDE 5"/>
    <property type="match status" value="1"/>
</dbReference>
<feature type="region of interest" description="Disordered" evidence="5">
    <location>
        <begin position="257"/>
        <end position="290"/>
    </location>
</feature>
<dbReference type="GO" id="GO:0006384">
    <property type="term" value="P:transcription initiation at RNA polymerase III promoter"/>
    <property type="evidence" value="ECO:0007669"/>
    <property type="project" value="InterPro"/>
</dbReference>
<dbReference type="InterPro" id="IPR041499">
    <property type="entry name" value="Tfc1/Sfc1_N"/>
</dbReference>
<evidence type="ECO:0000256" key="1">
    <source>
        <dbReference type="ARBA" id="ARBA00004123"/>
    </source>
</evidence>
<comment type="caution">
    <text evidence="8">The sequence shown here is derived from an EMBL/GenBank/DDBJ whole genome shotgun (WGS) entry which is preliminary data.</text>
</comment>
<evidence type="ECO:0000256" key="3">
    <source>
        <dbReference type="ARBA" id="ARBA00023163"/>
    </source>
</evidence>
<dbReference type="InterPro" id="IPR019136">
    <property type="entry name" value="TF_IIIC_su-5_HTH"/>
</dbReference>
<dbReference type="EMBL" id="PGGS01000068">
    <property type="protein sequence ID" value="PNH10067.1"/>
    <property type="molecule type" value="Genomic_DNA"/>
</dbReference>
<dbReference type="PANTHER" id="PTHR13230">
    <property type="entry name" value="GENERAL TRANSCRIPTION FACTOR IIIC, POLYPEPTIDE 5"/>
    <property type="match status" value="1"/>
</dbReference>
<dbReference type="Gene3D" id="3.30.200.160">
    <property type="entry name" value="TFIIIC, subcomplex tauA, subunit Sfc1, barrel domain"/>
    <property type="match status" value="1"/>
</dbReference>
<feature type="compositionally biased region" description="Low complexity" evidence="5">
    <location>
        <begin position="86"/>
        <end position="113"/>
    </location>
</feature>
<keyword evidence="4" id="KW-0539">Nucleus</keyword>
<feature type="compositionally biased region" description="Low complexity" evidence="5">
    <location>
        <begin position="277"/>
        <end position="290"/>
    </location>
</feature>
<proteinExistence type="predicted"/>
<evidence type="ECO:0000313" key="8">
    <source>
        <dbReference type="EMBL" id="PNH10067.1"/>
    </source>
</evidence>
<keyword evidence="2" id="KW-0238">DNA-binding</keyword>
<evidence type="ECO:0000259" key="6">
    <source>
        <dbReference type="Pfam" id="PF09734"/>
    </source>
</evidence>
<dbReference type="Proteomes" id="UP000236333">
    <property type="component" value="Unassembled WGS sequence"/>
</dbReference>
<evidence type="ECO:0000259" key="7">
    <source>
        <dbReference type="Pfam" id="PF17682"/>
    </source>
</evidence>
<feature type="domain" description="Transcription factor IIIC subunit 5 HTH" evidence="6">
    <location>
        <begin position="202"/>
        <end position="397"/>
    </location>
</feature>
<comment type="subcellular location">
    <subcellularLocation>
        <location evidence="1">Nucleus</location>
    </subcellularLocation>
</comment>